<dbReference type="AlphaFoldDB" id="A0A6L5YX40"/>
<evidence type="ECO:0000313" key="2">
    <source>
        <dbReference type="EMBL" id="MSU88923.1"/>
    </source>
</evidence>
<organism evidence="2 3">
    <name type="scientific">Halovulum marinum</name>
    <dbReference type="NCBI Taxonomy" id="2662447"/>
    <lineage>
        <taxon>Bacteria</taxon>
        <taxon>Pseudomonadati</taxon>
        <taxon>Pseudomonadota</taxon>
        <taxon>Alphaproteobacteria</taxon>
        <taxon>Rhodobacterales</taxon>
        <taxon>Paracoccaceae</taxon>
        <taxon>Halovulum</taxon>
    </lineage>
</organism>
<dbReference type="RefSeq" id="WP_154445386.1">
    <property type="nucleotide sequence ID" value="NZ_WIND01000002.1"/>
</dbReference>
<dbReference type="InterPro" id="IPR021708">
    <property type="entry name" value="DUF3291"/>
</dbReference>
<dbReference type="SUPFAM" id="SSF54909">
    <property type="entry name" value="Dimeric alpha+beta barrel"/>
    <property type="match status" value="1"/>
</dbReference>
<evidence type="ECO:0000259" key="1">
    <source>
        <dbReference type="Pfam" id="PF11695"/>
    </source>
</evidence>
<sequence>MEHHLAQLNVGRLVAAPGDPRVAEFMDNLDRVNGLGKRMPGFVWMMEGSGAPGTGNTDNNIGDDPRFVANLTVWETPRALEEFVWNTVHRQFYERRAAWFEVLGEMHFAMWWVPKGHRPTLDEALARLAHLRVHGDSDHAFGWAHLRDRATRWRQGRCAPVAAE</sequence>
<dbReference type="InterPro" id="IPR011008">
    <property type="entry name" value="Dimeric_a/b-barrel"/>
</dbReference>
<dbReference type="Pfam" id="PF11695">
    <property type="entry name" value="DUF3291"/>
    <property type="match status" value="1"/>
</dbReference>
<accession>A0A6L5YX40</accession>
<proteinExistence type="predicted"/>
<keyword evidence="3" id="KW-1185">Reference proteome</keyword>
<evidence type="ECO:0000313" key="3">
    <source>
        <dbReference type="Proteomes" id="UP000474957"/>
    </source>
</evidence>
<name>A0A6L5YX40_9RHOB</name>
<feature type="domain" description="DUF3291" evidence="1">
    <location>
        <begin position="5"/>
        <end position="144"/>
    </location>
</feature>
<protein>
    <submittedName>
        <fullName evidence="2">DUF3291 domain-containing protein</fullName>
    </submittedName>
</protein>
<dbReference type="Proteomes" id="UP000474957">
    <property type="component" value="Unassembled WGS sequence"/>
</dbReference>
<gene>
    <name evidence="2" type="ORF">GE300_04705</name>
</gene>
<dbReference type="EMBL" id="WIND01000002">
    <property type="protein sequence ID" value="MSU88923.1"/>
    <property type="molecule type" value="Genomic_DNA"/>
</dbReference>
<comment type="caution">
    <text evidence="2">The sequence shown here is derived from an EMBL/GenBank/DDBJ whole genome shotgun (WGS) entry which is preliminary data.</text>
</comment>
<reference evidence="2 3" key="1">
    <citation type="submission" date="2019-10" db="EMBL/GenBank/DDBJ databases">
        <title>Cognatihalovulum marinum gen. nov. sp. nov., a new member of the family Rhodobacteraceae isolated from deep seawater of the Northwest Indian Ocean.</title>
        <authorList>
            <person name="Ruan C."/>
            <person name="Wang J."/>
            <person name="Zheng X."/>
            <person name="Song L."/>
            <person name="Zhu Y."/>
            <person name="Huang Y."/>
            <person name="Lu Z."/>
            <person name="Du W."/>
            <person name="Huang L."/>
            <person name="Dai X."/>
        </authorList>
    </citation>
    <scope>NUCLEOTIDE SEQUENCE [LARGE SCALE GENOMIC DNA]</scope>
    <source>
        <strain evidence="2 3">2CG4</strain>
    </source>
</reference>